<feature type="transmembrane region" description="Helical" evidence="6">
    <location>
        <begin position="384"/>
        <end position="402"/>
    </location>
</feature>
<dbReference type="GO" id="GO:0022857">
    <property type="term" value="F:transmembrane transporter activity"/>
    <property type="evidence" value="ECO:0007669"/>
    <property type="project" value="InterPro"/>
</dbReference>
<feature type="transmembrane region" description="Helical" evidence="6">
    <location>
        <begin position="408"/>
        <end position="428"/>
    </location>
</feature>
<keyword evidence="3 6" id="KW-0812">Transmembrane</keyword>
<evidence type="ECO:0000256" key="3">
    <source>
        <dbReference type="ARBA" id="ARBA00022692"/>
    </source>
</evidence>
<feature type="transmembrane region" description="Helical" evidence="6">
    <location>
        <begin position="176"/>
        <end position="194"/>
    </location>
</feature>
<protein>
    <recommendedName>
        <fullName evidence="9">Amino acid permease</fullName>
    </recommendedName>
</protein>
<feature type="transmembrane region" description="Helical" evidence="6">
    <location>
        <begin position="201"/>
        <end position="223"/>
    </location>
</feature>
<feature type="transmembrane region" description="Helical" evidence="6">
    <location>
        <begin position="46"/>
        <end position="63"/>
    </location>
</feature>
<feature type="transmembrane region" description="Helical" evidence="6">
    <location>
        <begin position="477"/>
        <end position="498"/>
    </location>
</feature>
<feature type="transmembrane region" description="Helical" evidence="6">
    <location>
        <begin position="83"/>
        <end position="101"/>
    </location>
</feature>
<dbReference type="PIRSF" id="PIRSF006060">
    <property type="entry name" value="AA_transporter"/>
    <property type="match status" value="1"/>
</dbReference>
<comment type="caution">
    <text evidence="7">The sequence shown here is derived from an EMBL/GenBank/DDBJ whole genome shotgun (WGS) entry which is preliminary data.</text>
</comment>
<feature type="transmembrane region" description="Helical" evidence="6">
    <location>
        <begin position="282"/>
        <end position="304"/>
    </location>
</feature>
<evidence type="ECO:0000313" key="8">
    <source>
        <dbReference type="Proteomes" id="UP001310594"/>
    </source>
</evidence>
<sequence>MDQYEMDEGKIPPPYVFEVDGEVVANAYPGQRTTGTRDERTRVKRVFSFAQIFFFALTFMSSWETMATNLQATLYNGGPQALAWGILIVLAGALAQSASLAEMASAQPIAGAQYHWTHALAPMKHRRFITWMQGWITWFAWVSTLAGVANTSAYMLQSLIVANNPNYVAKPYHVTLIIFALLIVGGLMNMYAWFLIPWIELLAGITHIVLFIIFVVVLVTLAPRHTPSFVFFANESSSGWENPFVSFNLGLWTCTWGFVGFDGAVHMSEEVRQARHAVPRAMFWGIVLNGIFAYAIILVMLFCLGDMEAALSAPFPIIEICTQATGSVGAATAMVSGLMIISSAVTLGSIASASRLTWAWARDGGLPAWFSYISPRHRIPVRSIWLPIFLVVCLACLNIASYAAFGAFISLASLALFTSYAIAIACMLRSRLRNEVQYGGWKLGRLGVPVNIFALLYSGWMSIFFCFPQYLPVTGAGFNYALPIFAFVVLVALVLWFARAKAHWPGLNKEVIDLVLADSDRNTKD</sequence>
<dbReference type="PANTHER" id="PTHR45649:SF5">
    <property type="entry name" value="GABA TRANSPORTER (EUROFUNG)-RELATED"/>
    <property type="match status" value="1"/>
</dbReference>
<dbReference type="PANTHER" id="PTHR45649">
    <property type="entry name" value="AMINO-ACID PERMEASE BAT1"/>
    <property type="match status" value="1"/>
</dbReference>
<name>A0AAN8A1N2_9PEZI</name>
<evidence type="ECO:0000256" key="5">
    <source>
        <dbReference type="ARBA" id="ARBA00023136"/>
    </source>
</evidence>
<dbReference type="Gene3D" id="1.20.1740.10">
    <property type="entry name" value="Amino acid/polyamine transporter I"/>
    <property type="match status" value="1"/>
</dbReference>
<accession>A0AAN8A1N2</accession>
<dbReference type="EMBL" id="JAVRQU010000014">
    <property type="protein sequence ID" value="KAK5695554.1"/>
    <property type="molecule type" value="Genomic_DNA"/>
</dbReference>
<dbReference type="InterPro" id="IPR002293">
    <property type="entry name" value="AA/rel_permease1"/>
</dbReference>
<proteinExistence type="predicted"/>
<evidence type="ECO:0008006" key="9">
    <source>
        <dbReference type="Google" id="ProtNLM"/>
    </source>
</evidence>
<organism evidence="7 8">
    <name type="scientific">Elasticomyces elasticus</name>
    <dbReference type="NCBI Taxonomy" id="574655"/>
    <lineage>
        <taxon>Eukaryota</taxon>
        <taxon>Fungi</taxon>
        <taxon>Dikarya</taxon>
        <taxon>Ascomycota</taxon>
        <taxon>Pezizomycotina</taxon>
        <taxon>Dothideomycetes</taxon>
        <taxon>Dothideomycetidae</taxon>
        <taxon>Mycosphaerellales</taxon>
        <taxon>Teratosphaeriaceae</taxon>
        <taxon>Elasticomyces</taxon>
    </lineage>
</organism>
<feature type="transmembrane region" description="Helical" evidence="6">
    <location>
        <begin position="448"/>
        <end position="471"/>
    </location>
</feature>
<dbReference type="Pfam" id="PF13520">
    <property type="entry name" value="AA_permease_2"/>
    <property type="match status" value="1"/>
</dbReference>
<feature type="transmembrane region" description="Helical" evidence="6">
    <location>
        <begin position="324"/>
        <end position="347"/>
    </location>
</feature>
<comment type="subcellular location">
    <subcellularLocation>
        <location evidence="1">Membrane</location>
        <topology evidence="1">Multi-pass membrane protein</topology>
    </subcellularLocation>
</comment>
<evidence type="ECO:0000256" key="2">
    <source>
        <dbReference type="ARBA" id="ARBA00022448"/>
    </source>
</evidence>
<keyword evidence="2" id="KW-0813">Transport</keyword>
<evidence type="ECO:0000256" key="4">
    <source>
        <dbReference type="ARBA" id="ARBA00022989"/>
    </source>
</evidence>
<evidence type="ECO:0000313" key="7">
    <source>
        <dbReference type="EMBL" id="KAK5695554.1"/>
    </source>
</evidence>
<keyword evidence="5 6" id="KW-0472">Membrane</keyword>
<feature type="transmembrane region" description="Helical" evidence="6">
    <location>
        <begin position="135"/>
        <end position="156"/>
    </location>
</feature>
<evidence type="ECO:0000256" key="1">
    <source>
        <dbReference type="ARBA" id="ARBA00004141"/>
    </source>
</evidence>
<evidence type="ECO:0000256" key="6">
    <source>
        <dbReference type="SAM" id="Phobius"/>
    </source>
</evidence>
<gene>
    <name evidence="7" type="ORF">LTR97_009064</name>
</gene>
<dbReference type="Proteomes" id="UP001310594">
    <property type="component" value="Unassembled WGS sequence"/>
</dbReference>
<dbReference type="AlphaFoldDB" id="A0AAN8A1N2"/>
<keyword evidence="4 6" id="KW-1133">Transmembrane helix</keyword>
<reference evidence="7" key="1">
    <citation type="submission" date="2023-08" db="EMBL/GenBank/DDBJ databases">
        <title>Black Yeasts Isolated from many extreme environments.</title>
        <authorList>
            <person name="Coleine C."/>
            <person name="Stajich J.E."/>
            <person name="Selbmann L."/>
        </authorList>
    </citation>
    <scope>NUCLEOTIDE SEQUENCE</scope>
    <source>
        <strain evidence="7">CCFEE 5810</strain>
    </source>
</reference>
<feature type="transmembrane region" description="Helical" evidence="6">
    <location>
        <begin position="243"/>
        <end position="261"/>
    </location>
</feature>
<dbReference type="GO" id="GO:0016020">
    <property type="term" value="C:membrane"/>
    <property type="evidence" value="ECO:0007669"/>
    <property type="project" value="UniProtKB-SubCell"/>
</dbReference>